<dbReference type="PANTHER" id="PTHR19288">
    <property type="entry name" value="4-NITROPHENYLPHOSPHATASE-RELATED"/>
    <property type="match status" value="1"/>
</dbReference>
<dbReference type="InterPro" id="IPR006439">
    <property type="entry name" value="HAD-SF_hydro_IA"/>
</dbReference>
<dbReference type="PIRSF" id="PIRSF000915">
    <property type="entry name" value="PGP-type_phosphatase"/>
    <property type="match status" value="1"/>
</dbReference>
<dbReference type="SFLD" id="SFLDG01139">
    <property type="entry name" value="C2.A:_Pyridoxal_Phosphate_Phos"/>
    <property type="match status" value="1"/>
</dbReference>
<dbReference type="GO" id="GO:0046872">
    <property type="term" value="F:metal ion binding"/>
    <property type="evidence" value="ECO:0007669"/>
    <property type="project" value="UniProtKB-KW"/>
</dbReference>
<dbReference type="OrthoDB" id="9810449at2"/>
<evidence type="ECO:0000256" key="6">
    <source>
        <dbReference type="PIRSR" id="PIRSR000915-2"/>
    </source>
</evidence>
<feature type="active site" description="Nucleophile" evidence="5">
    <location>
        <position position="10"/>
    </location>
</feature>
<dbReference type="EMBL" id="SOPW01000002">
    <property type="protein sequence ID" value="TFB24252.1"/>
    <property type="molecule type" value="Genomic_DNA"/>
</dbReference>
<keyword evidence="3 8" id="KW-0378">Hydrolase</keyword>
<sequence length="254" mass="28070">MKKYEAYLIDLDGTMYRGKSPIPEAKSFIEELKAQGIPFMFVTNNSSRTPEDTQIKLKQFGIESEVHQIMTASLATASYLIEEKPDATAYVIGEKGLTTALEDKGVQLVEDHPDYVVVGIDRHNTYKKIRQACLHVQNGAKLIATNPDIKVPTEKGMVPGNGAFVNLIENVTGMTPEIIGKPTGHMLQIALEQLGVEPEDAIMVGDNYLTDIQAGIRAEMDTLHVHTGVTSKDELMQYAVQPTYSIETLADWVF</sequence>
<feature type="binding site" evidence="7">
    <location>
        <position position="206"/>
    </location>
    <ligand>
        <name>Mg(2+)</name>
        <dbReference type="ChEBI" id="CHEBI:18420"/>
    </ligand>
</feature>
<keyword evidence="9" id="KW-1185">Reference proteome</keyword>
<feature type="binding site" evidence="7">
    <location>
        <position position="12"/>
    </location>
    <ligand>
        <name>Mg(2+)</name>
        <dbReference type="ChEBI" id="CHEBI:18420"/>
    </ligand>
</feature>
<evidence type="ECO:0000313" key="8">
    <source>
        <dbReference type="EMBL" id="TFB24252.1"/>
    </source>
</evidence>
<evidence type="ECO:0000313" key="9">
    <source>
        <dbReference type="Proteomes" id="UP000297975"/>
    </source>
</evidence>
<dbReference type="InterPro" id="IPR023214">
    <property type="entry name" value="HAD_sf"/>
</dbReference>
<accession>A0A4Y8IT63</accession>
<dbReference type="InterPro" id="IPR036412">
    <property type="entry name" value="HAD-like_sf"/>
</dbReference>
<evidence type="ECO:0000256" key="5">
    <source>
        <dbReference type="PIRSR" id="PIRSR000915-1"/>
    </source>
</evidence>
<dbReference type="NCBIfam" id="TIGR01457">
    <property type="entry name" value="HAD-SF-IIA-hyp2"/>
    <property type="match status" value="1"/>
</dbReference>
<comment type="similarity">
    <text evidence="1">Belongs to the HAD-like hydrolase superfamily. NagD family.</text>
</comment>
<name>A0A4Y8IT63_9BACI</name>
<keyword evidence="4 7" id="KW-0460">Magnesium</keyword>
<dbReference type="Pfam" id="PF13242">
    <property type="entry name" value="Hydrolase_like"/>
    <property type="match status" value="1"/>
</dbReference>
<dbReference type="NCBIfam" id="TIGR01460">
    <property type="entry name" value="HAD-SF-IIA"/>
    <property type="match status" value="1"/>
</dbReference>
<proteinExistence type="inferred from homology"/>
<evidence type="ECO:0000256" key="7">
    <source>
        <dbReference type="PIRSR" id="PIRSR000915-3"/>
    </source>
</evidence>
<dbReference type="Proteomes" id="UP000297975">
    <property type="component" value="Unassembled WGS sequence"/>
</dbReference>
<dbReference type="Pfam" id="PF13344">
    <property type="entry name" value="Hydrolase_6"/>
    <property type="match status" value="1"/>
</dbReference>
<evidence type="ECO:0000256" key="3">
    <source>
        <dbReference type="ARBA" id="ARBA00022801"/>
    </source>
</evidence>
<gene>
    <name evidence="8" type="ORF">E3U55_01760</name>
</gene>
<comment type="cofactor">
    <cofactor evidence="7">
        <name>Mg(2+)</name>
        <dbReference type="ChEBI" id="CHEBI:18420"/>
    </cofactor>
    <text evidence="7">Divalent metal ions. Mg(2+) is the most effective.</text>
</comment>
<reference evidence="8 9" key="1">
    <citation type="submission" date="2019-03" db="EMBL/GenBank/DDBJ databases">
        <authorList>
            <person name="He R.-H."/>
        </authorList>
    </citation>
    <scope>NUCLEOTIDE SEQUENCE [LARGE SCALE GENOMIC DNA]</scope>
    <source>
        <strain evidence="9">SH 714</strain>
    </source>
</reference>
<dbReference type="AlphaFoldDB" id="A0A4Y8IT63"/>
<dbReference type="Gene3D" id="3.40.50.1000">
    <property type="entry name" value="HAD superfamily/HAD-like"/>
    <property type="match status" value="2"/>
</dbReference>
<feature type="binding site" evidence="6">
    <location>
        <position position="181"/>
    </location>
    <ligand>
        <name>substrate</name>
    </ligand>
</feature>
<feature type="binding site" evidence="7">
    <location>
        <position position="10"/>
    </location>
    <ligand>
        <name>Mg(2+)</name>
        <dbReference type="ChEBI" id="CHEBI:18420"/>
    </ligand>
</feature>
<keyword evidence="2 7" id="KW-0479">Metal-binding</keyword>
<dbReference type="InterPro" id="IPR006354">
    <property type="entry name" value="HAD-SF_hydro_IIA_hyp1"/>
</dbReference>
<dbReference type="SFLD" id="SFLDS00003">
    <property type="entry name" value="Haloacid_Dehalogenase"/>
    <property type="match status" value="1"/>
</dbReference>
<evidence type="ECO:0000256" key="4">
    <source>
        <dbReference type="ARBA" id="ARBA00022842"/>
    </source>
</evidence>
<evidence type="ECO:0000256" key="1">
    <source>
        <dbReference type="ARBA" id="ARBA00006696"/>
    </source>
</evidence>
<dbReference type="InterPro" id="IPR006357">
    <property type="entry name" value="HAD-SF_hydro_IIA"/>
</dbReference>
<dbReference type="SUPFAM" id="SSF56784">
    <property type="entry name" value="HAD-like"/>
    <property type="match status" value="1"/>
</dbReference>
<protein>
    <submittedName>
        <fullName evidence="8">TIGR01457 family HAD-type hydrolase</fullName>
    </submittedName>
</protein>
<dbReference type="RefSeq" id="WP_134338610.1">
    <property type="nucleotide sequence ID" value="NZ_SOPW01000002.1"/>
</dbReference>
<evidence type="ECO:0000256" key="2">
    <source>
        <dbReference type="ARBA" id="ARBA00022723"/>
    </source>
</evidence>
<dbReference type="NCBIfam" id="TIGR01549">
    <property type="entry name" value="HAD-SF-IA-v1"/>
    <property type="match status" value="1"/>
</dbReference>
<comment type="caution">
    <text evidence="8">The sequence shown here is derived from an EMBL/GenBank/DDBJ whole genome shotgun (WGS) entry which is preliminary data.</text>
</comment>
<feature type="active site" description="Proton donor" evidence="5">
    <location>
        <position position="12"/>
    </location>
</feature>
<organism evidence="8 9">
    <name type="scientific">Filobacillus milosensis</name>
    <dbReference type="NCBI Taxonomy" id="94137"/>
    <lineage>
        <taxon>Bacteria</taxon>
        <taxon>Bacillati</taxon>
        <taxon>Bacillota</taxon>
        <taxon>Bacilli</taxon>
        <taxon>Bacillales</taxon>
        <taxon>Bacillaceae</taxon>
        <taxon>Filobacillus</taxon>
    </lineage>
</organism>
<dbReference type="GO" id="GO:0016791">
    <property type="term" value="F:phosphatase activity"/>
    <property type="evidence" value="ECO:0007669"/>
    <property type="project" value="TreeGrafter"/>
</dbReference>
<dbReference type="GO" id="GO:0005737">
    <property type="term" value="C:cytoplasm"/>
    <property type="evidence" value="ECO:0007669"/>
    <property type="project" value="TreeGrafter"/>
</dbReference>
<dbReference type="FunFam" id="3.40.50.1000:FF:000053">
    <property type="entry name" value="TIGR01457 family HAD hydrolase"/>
    <property type="match status" value="1"/>
</dbReference>
<dbReference type="CDD" id="cd07530">
    <property type="entry name" value="HAD_Pase_UmpH-like"/>
    <property type="match status" value="1"/>
</dbReference>
<dbReference type="PANTHER" id="PTHR19288:SF46">
    <property type="entry name" value="HALOACID DEHALOGENASE-LIKE HYDROLASE DOMAIN-CONTAINING PROTEIN 2"/>
    <property type="match status" value="1"/>
</dbReference>